<dbReference type="EMBL" id="QUAV01000002">
    <property type="protein sequence ID" value="TPR25442.1"/>
    <property type="molecule type" value="Genomic_DNA"/>
</dbReference>
<dbReference type="RefSeq" id="WP_105964482.1">
    <property type="nucleotide sequence ID" value="NZ_BAABXB010000208.1"/>
</dbReference>
<keyword evidence="3" id="KW-1185">Reference proteome</keyword>
<organism evidence="2 4">
    <name type="scientific">Apilactobacillus micheneri</name>
    <dbReference type="NCBI Taxonomy" id="1899430"/>
    <lineage>
        <taxon>Bacteria</taxon>
        <taxon>Bacillati</taxon>
        <taxon>Bacillota</taxon>
        <taxon>Bacilli</taxon>
        <taxon>Lactobacillales</taxon>
        <taxon>Lactobacillaceae</taxon>
        <taxon>Apilactobacillus</taxon>
    </lineage>
</organism>
<evidence type="ECO:0000313" key="3">
    <source>
        <dbReference type="Proteomes" id="UP000777560"/>
    </source>
</evidence>
<protein>
    <submittedName>
        <fullName evidence="2">Uncharacterized protein</fullName>
    </submittedName>
</protein>
<evidence type="ECO:0000313" key="1">
    <source>
        <dbReference type="EMBL" id="TPR25442.1"/>
    </source>
</evidence>
<proteinExistence type="predicted"/>
<dbReference type="GeneID" id="58107887"/>
<dbReference type="Proteomes" id="UP000784700">
    <property type="component" value="Unassembled WGS sequence"/>
</dbReference>
<dbReference type="Proteomes" id="UP000777560">
    <property type="component" value="Unassembled WGS sequence"/>
</dbReference>
<gene>
    <name evidence="1" type="ORF">DY114_02255</name>
    <name evidence="2" type="ORF">DY130_06765</name>
</gene>
<dbReference type="AlphaFoldDB" id="A0A2S2JLD7"/>
<accession>A0A2S2JLD7</accession>
<sequence>MKNILKIMGISAAGLATYLYVNKKDPKNFFKNLSTDAKESFERSKRVNDSRKSLQKNVQKLQQELKKSTPVIEQLQKDINDFQFKTSPRIDMIKDRINHLQK</sequence>
<dbReference type="OrthoDB" id="2297036at2"/>
<evidence type="ECO:0000313" key="2">
    <source>
        <dbReference type="EMBL" id="TPR42908.1"/>
    </source>
</evidence>
<name>A0A2S2JLD7_9LACO</name>
<reference evidence="2 3" key="1">
    <citation type="submission" date="2018-08" db="EMBL/GenBank/DDBJ databases">
        <title>Comparative genomics of wild bee and flower associated Lactobacillus reveals potential adaptation to the bee host.</title>
        <authorList>
            <person name="Vuong H.Q."/>
            <person name="Mcfrederick Q.S."/>
        </authorList>
    </citation>
    <scope>NUCLEOTIDE SEQUENCE</scope>
    <source>
        <strain evidence="1 3">HV_13</strain>
        <strain evidence="2">HV_63</strain>
    </source>
</reference>
<dbReference type="EMBL" id="QUBG01000009">
    <property type="protein sequence ID" value="TPR42908.1"/>
    <property type="molecule type" value="Genomic_DNA"/>
</dbReference>
<comment type="caution">
    <text evidence="2">The sequence shown here is derived from an EMBL/GenBank/DDBJ whole genome shotgun (WGS) entry which is preliminary data.</text>
</comment>
<evidence type="ECO:0000313" key="4">
    <source>
        <dbReference type="Proteomes" id="UP000784700"/>
    </source>
</evidence>